<keyword evidence="4" id="KW-0698">rRNA processing</keyword>
<feature type="region of interest" description="Disordered" evidence="7">
    <location>
        <begin position="491"/>
        <end position="518"/>
    </location>
</feature>
<gene>
    <name evidence="8" type="ORF">D915_007818</name>
</gene>
<keyword evidence="3" id="KW-0690">Ribosome biogenesis</keyword>
<evidence type="ECO:0000256" key="6">
    <source>
        <dbReference type="ARBA" id="ARBA00024695"/>
    </source>
</evidence>
<reference evidence="8" key="1">
    <citation type="submission" date="2019-03" db="EMBL/GenBank/DDBJ databases">
        <title>Improved annotation for the trematode Fasciola hepatica.</title>
        <authorList>
            <person name="Choi Y.-J."/>
            <person name="Martin J."/>
            <person name="Mitreva M."/>
        </authorList>
    </citation>
    <scope>NUCLEOTIDE SEQUENCE [LARGE SCALE GENOMIC DNA]</scope>
</reference>
<comment type="caution">
    <text evidence="8">The sequence shown here is derived from an EMBL/GenBank/DDBJ whole genome shotgun (WGS) entry which is preliminary data.</text>
</comment>
<dbReference type="InterPro" id="IPR007276">
    <property type="entry name" value="Nop14"/>
</dbReference>
<keyword evidence="5" id="KW-0539">Nucleus</keyword>
<dbReference type="PANTHER" id="PTHR23183">
    <property type="entry name" value="NOP14"/>
    <property type="match status" value="1"/>
</dbReference>
<evidence type="ECO:0000313" key="8">
    <source>
        <dbReference type="EMBL" id="THD21388.1"/>
    </source>
</evidence>
<dbReference type="AlphaFoldDB" id="A0A4E0RIV2"/>
<dbReference type="GO" id="GO:0032040">
    <property type="term" value="C:small-subunit processome"/>
    <property type="evidence" value="ECO:0007669"/>
    <property type="project" value="InterPro"/>
</dbReference>
<name>A0A4E0RIV2_FASHE</name>
<dbReference type="EMBL" id="JXXN02003581">
    <property type="protein sequence ID" value="THD21388.1"/>
    <property type="molecule type" value="Genomic_DNA"/>
</dbReference>
<sequence length="556" mass="63556">MTKKSNVQVVKGDEKSREKLMKTQLKRLGKVGGIKDSRFGVRDKTKSEQEKHLQRHIVERLRHLDELQFEKDEEDPMVRAAFGDQSDTKRKSLRMDELSDVGIHAHVTQEFFSKGSSSRDFRDTLTEKIAQSKLEKLKRVEENEEQRDRLKTVDSDWSQKIRFLLSGISIKSKKSTSEQVVKNQTNFQQLLETMSSDKRVAPVGTVVNTPDLEEKKLLRLQSMLSERPLEKSIDVEPTGEPADRRKNVGHLLRILLQIPEHRNAVLIFLTDILASLRPQRLKQVIHLLWLAQVVLDYCEKHFLKEQYSHTVLNSQTSGSGAYCPELVQALTSIVGLTRSSTLAPPQSGSQLDASAYEQLDIRLTDPSVKLPREELPLIRLSCLSCLINLCTRTHTLYSKLLPSTVCAQLFAPIRCALTAVDRCVLPAELSQRMETLLDAIKAVACCPTPQFLTANIRLTVLSTEQSEEPRVLKTMGLIPQLEPKFDEKLDARRPKKVDPRRSVQRKLAREKRGAMREMRRDSQFLATHQLKMTKLSDEDRNRKTQAILRSMRSIED</sequence>
<evidence type="ECO:0000256" key="1">
    <source>
        <dbReference type="ARBA" id="ARBA00004604"/>
    </source>
</evidence>
<feature type="compositionally biased region" description="Basic and acidic residues" evidence="7">
    <location>
        <begin position="491"/>
        <end position="501"/>
    </location>
</feature>
<dbReference type="GO" id="GO:0030692">
    <property type="term" value="C:Noc4p-Nop14p complex"/>
    <property type="evidence" value="ECO:0007669"/>
    <property type="project" value="TreeGrafter"/>
</dbReference>
<dbReference type="Proteomes" id="UP000230066">
    <property type="component" value="Unassembled WGS sequence"/>
</dbReference>
<dbReference type="PANTHER" id="PTHR23183:SF0">
    <property type="entry name" value="NUCLEOLAR PROTEIN 14"/>
    <property type="match status" value="1"/>
</dbReference>
<evidence type="ECO:0000313" key="9">
    <source>
        <dbReference type="Proteomes" id="UP000230066"/>
    </source>
</evidence>
<protein>
    <submittedName>
        <fullName evidence="8">Nucleolar protein 14</fullName>
    </submittedName>
</protein>
<dbReference type="GO" id="GO:0030490">
    <property type="term" value="P:maturation of SSU-rRNA"/>
    <property type="evidence" value="ECO:0007669"/>
    <property type="project" value="TreeGrafter"/>
</dbReference>
<comment type="function">
    <text evidence="6">Involved in nucleolar processing of pre-18S ribosomal RNA. Has a role in the nuclear export of 40S pre-ribosomal subunit to the cytoplasm.</text>
</comment>
<evidence type="ECO:0000256" key="3">
    <source>
        <dbReference type="ARBA" id="ARBA00022517"/>
    </source>
</evidence>
<evidence type="ECO:0000256" key="7">
    <source>
        <dbReference type="SAM" id="MobiDB-lite"/>
    </source>
</evidence>
<organism evidence="8 9">
    <name type="scientific">Fasciola hepatica</name>
    <name type="common">Liver fluke</name>
    <dbReference type="NCBI Taxonomy" id="6192"/>
    <lineage>
        <taxon>Eukaryota</taxon>
        <taxon>Metazoa</taxon>
        <taxon>Spiralia</taxon>
        <taxon>Lophotrochozoa</taxon>
        <taxon>Platyhelminthes</taxon>
        <taxon>Trematoda</taxon>
        <taxon>Digenea</taxon>
        <taxon>Plagiorchiida</taxon>
        <taxon>Echinostomata</taxon>
        <taxon>Echinostomatoidea</taxon>
        <taxon>Fasciolidae</taxon>
        <taxon>Fasciola</taxon>
    </lineage>
</organism>
<evidence type="ECO:0000256" key="4">
    <source>
        <dbReference type="ARBA" id="ARBA00022552"/>
    </source>
</evidence>
<accession>A0A4E0RIV2</accession>
<comment type="similarity">
    <text evidence="2">Belongs to the NOP14 family.</text>
</comment>
<dbReference type="Pfam" id="PF04147">
    <property type="entry name" value="Nop14"/>
    <property type="match status" value="2"/>
</dbReference>
<proteinExistence type="inferred from homology"/>
<comment type="subcellular location">
    <subcellularLocation>
        <location evidence="1">Nucleus</location>
        <location evidence="1">Nucleolus</location>
    </subcellularLocation>
</comment>
<evidence type="ECO:0000256" key="2">
    <source>
        <dbReference type="ARBA" id="ARBA00007466"/>
    </source>
</evidence>
<evidence type="ECO:0000256" key="5">
    <source>
        <dbReference type="ARBA" id="ARBA00023242"/>
    </source>
</evidence>
<keyword evidence="9" id="KW-1185">Reference proteome</keyword>